<dbReference type="Proteomes" id="UP000735302">
    <property type="component" value="Unassembled WGS sequence"/>
</dbReference>
<dbReference type="GO" id="GO:0005856">
    <property type="term" value="C:cytoskeleton"/>
    <property type="evidence" value="ECO:0007669"/>
    <property type="project" value="UniProtKB-SubCell"/>
</dbReference>
<name>A0AAV4A0N3_9GAST</name>
<sequence length="134" mass="14589">MGIKLFTSQCLGLACHPRMSYLRPALSDSQPRAEATGVGAAPSVYLREDPICGTQLENQSELRAPTAEKAAFYLDAALAARTAADEDEARSSHLLFTLNVYQYRIEKASTKAGLPGERTRGEEEEEKEALSAKL</sequence>
<dbReference type="PANTHER" id="PTHR21608:SF7">
    <property type="entry name" value="KINESIN-LIKE PROTEIN CG14535"/>
    <property type="match status" value="1"/>
</dbReference>
<dbReference type="AlphaFoldDB" id="A0AAV4A0N3"/>
<dbReference type="GO" id="GO:0007018">
    <property type="term" value="P:microtubule-based movement"/>
    <property type="evidence" value="ECO:0007669"/>
    <property type="project" value="InterPro"/>
</dbReference>
<evidence type="ECO:0000256" key="3">
    <source>
        <dbReference type="ARBA" id="ARBA00022840"/>
    </source>
</evidence>
<feature type="region of interest" description="Disordered" evidence="6">
    <location>
        <begin position="111"/>
        <end position="134"/>
    </location>
</feature>
<accession>A0AAV4A0N3</accession>
<dbReference type="InterPro" id="IPR027640">
    <property type="entry name" value="Kinesin-like_fam"/>
</dbReference>
<evidence type="ECO:0000313" key="8">
    <source>
        <dbReference type="EMBL" id="GFO04781.1"/>
    </source>
</evidence>
<evidence type="ECO:0000256" key="4">
    <source>
        <dbReference type="ARBA" id="ARBA00023212"/>
    </source>
</evidence>
<dbReference type="PROSITE" id="PS51257">
    <property type="entry name" value="PROKAR_LIPOPROTEIN"/>
    <property type="match status" value="1"/>
</dbReference>
<evidence type="ECO:0000256" key="6">
    <source>
        <dbReference type="SAM" id="MobiDB-lite"/>
    </source>
</evidence>
<keyword evidence="4" id="KW-0206">Cytoskeleton</keyword>
<dbReference type="SUPFAM" id="SSF52540">
    <property type="entry name" value="P-loop containing nucleoside triphosphate hydrolases"/>
    <property type="match status" value="1"/>
</dbReference>
<evidence type="ECO:0000256" key="1">
    <source>
        <dbReference type="ARBA" id="ARBA00004245"/>
    </source>
</evidence>
<evidence type="ECO:0000313" key="9">
    <source>
        <dbReference type="Proteomes" id="UP000735302"/>
    </source>
</evidence>
<keyword evidence="3" id="KW-0067">ATP-binding</keyword>
<comment type="caution">
    <text evidence="5">Lacks conserved residue(s) required for the propagation of feature annotation.</text>
</comment>
<evidence type="ECO:0000256" key="2">
    <source>
        <dbReference type="ARBA" id="ARBA00022741"/>
    </source>
</evidence>
<dbReference type="GO" id="GO:0005524">
    <property type="term" value="F:ATP binding"/>
    <property type="evidence" value="ECO:0007669"/>
    <property type="project" value="UniProtKB-KW"/>
</dbReference>
<reference evidence="8 9" key="1">
    <citation type="journal article" date="2021" name="Elife">
        <title>Chloroplast acquisition without the gene transfer in kleptoplastic sea slugs, Plakobranchus ocellatus.</title>
        <authorList>
            <person name="Maeda T."/>
            <person name="Takahashi S."/>
            <person name="Yoshida T."/>
            <person name="Shimamura S."/>
            <person name="Takaki Y."/>
            <person name="Nagai Y."/>
            <person name="Toyoda A."/>
            <person name="Suzuki Y."/>
            <person name="Arimoto A."/>
            <person name="Ishii H."/>
            <person name="Satoh N."/>
            <person name="Nishiyama T."/>
            <person name="Hasebe M."/>
            <person name="Maruyama T."/>
            <person name="Minagawa J."/>
            <person name="Obokata J."/>
            <person name="Shigenobu S."/>
        </authorList>
    </citation>
    <scope>NUCLEOTIDE SEQUENCE [LARGE SCALE GENOMIC DNA]</scope>
</reference>
<comment type="subcellular location">
    <subcellularLocation>
        <location evidence="1">Cytoplasm</location>
        <location evidence="1">Cytoskeleton</location>
    </subcellularLocation>
</comment>
<keyword evidence="9" id="KW-1185">Reference proteome</keyword>
<keyword evidence="2" id="KW-0547">Nucleotide-binding</keyword>
<proteinExistence type="inferred from homology"/>
<protein>
    <submittedName>
        <fullName evidence="8">Kinesin-like protein kif26a-like</fullName>
    </submittedName>
</protein>
<evidence type="ECO:0000256" key="5">
    <source>
        <dbReference type="PROSITE-ProRule" id="PRU00283"/>
    </source>
</evidence>
<dbReference type="InterPro" id="IPR001752">
    <property type="entry name" value="Kinesin_motor_dom"/>
</dbReference>
<dbReference type="EMBL" id="BLXT01003741">
    <property type="protein sequence ID" value="GFO04781.1"/>
    <property type="molecule type" value="Genomic_DNA"/>
</dbReference>
<dbReference type="InterPro" id="IPR036961">
    <property type="entry name" value="Kinesin_motor_dom_sf"/>
</dbReference>
<dbReference type="PANTHER" id="PTHR21608">
    <property type="entry name" value="KINESIN-LIKE PROTEIN CG14535"/>
    <property type="match status" value="1"/>
</dbReference>
<keyword evidence="4" id="KW-0963">Cytoplasm</keyword>
<organism evidence="8 9">
    <name type="scientific">Plakobranchus ocellatus</name>
    <dbReference type="NCBI Taxonomy" id="259542"/>
    <lineage>
        <taxon>Eukaryota</taxon>
        <taxon>Metazoa</taxon>
        <taxon>Spiralia</taxon>
        <taxon>Lophotrochozoa</taxon>
        <taxon>Mollusca</taxon>
        <taxon>Gastropoda</taxon>
        <taxon>Heterobranchia</taxon>
        <taxon>Euthyneura</taxon>
        <taxon>Panpulmonata</taxon>
        <taxon>Sacoglossa</taxon>
        <taxon>Placobranchoidea</taxon>
        <taxon>Plakobranchidae</taxon>
        <taxon>Plakobranchus</taxon>
    </lineage>
</organism>
<feature type="domain" description="Kinesin motor" evidence="7">
    <location>
        <begin position="1"/>
        <end position="134"/>
    </location>
</feature>
<gene>
    <name evidence="8" type="ORF">PoB_003128600</name>
</gene>
<comment type="caution">
    <text evidence="8">The sequence shown here is derived from an EMBL/GenBank/DDBJ whole genome shotgun (WGS) entry which is preliminary data.</text>
</comment>
<dbReference type="Gene3D" id="3.40.850.10">
    <property type="entry name" value="Kinesin motor domain"/>
    <property type="match status" value="1"/>
</dbReference>
<dbReference type="InterPro" id="IPR027417">
    <property type="entry name" value="P-loop_NTPase"/>
</dbReference>
<comment type="similarity">
    <text evidence="5">Belongs to the TRAFAC class myosin-kinesin ATPase superfamily. Kinesin family.</text>
</comment>
<dbReference type="GO" id="GO:0003777">
    <property type="term" value="F:microtubule motor activity"/>
    <property type="evidence" value="ECO:0007669"/>
    <property type="project" value="InterPro"/>
</dbReference>
<dbReference type="GO" id="GO:0008017">
    <property type="term" value="F:microtubule binding"/>
    <property type="evidence" value="ECO:0007669"/>
    <property type="project" value="InterPro"/>
</dbReference>
<dbReference type="PROSITE" id="PS50067">
    <property type="entry name" value="KINESIN_MOTOR_2"/>
    <property type="match status" value="1"/>
</dbReference>
<evidence type="ECO:0000259" key="7">
    <source>
        <dbReference type="PROSITE" id="PS50067"/>
    </source>
</evidence>